<dbReference type="Pfam" id="PF18588">
    <property type="entry name" value="WcbI"/>
    <property type="match status" value="1"/>
</dbReference>
<name>Q2RRV1_RHORT</name>
<proteinExistence type="predicted"/>
<dbReference type="Proteomes" id="UP000001929">
    <property type="component" value="Chromosome"/>
</dbReference>
<accession>Q2RRV1</accession>
<dbReference type="AlphaFoldDB" id="Q2RRV1"/>
<dbReference type="EMBL" id="CP000230">
    <property type="protein sequence ID" value="ABC23144.1"/>
    <property type="molecule type" value="Genomic_DNA"/>
</dbReference>
<dbReference type="EnsemblBacteria" id="ABC23144">
    <property type="protein sequence ID" value="ABC23144"/>
    <property type="gene ID" value="Rru_A2344"/>
</dbReference>
<dbReference type="STRING" id="269796.Rru_A2344"/>
<organism evidence="2 3">
    <name type="scientific">Rhodospirillum rubrum (strain ATCC 11170 / ATH 1.1.1 / DSM 467 / LMG 4362 / NCIMB 8255 / S1)</name>
    <dbReference type="NCBI Taxonomy" id="269796"/>
    <lineage>
        <taxon>Bacteria</taxon>
        <taxon>Pseudomonadati</taxon>
        <taxon>Pseudomonadota</taxon>
        <taxon>Alphaproteobacteria</taxon>
        <taxon>Rhodospirillales</taxon>
        <taxon>Rhodospirillaceae</taxon>
        <taxon>Rhodospirillum</taxon>
    </lineage>
</organism>
<dbReference type="eggNOG" id="ENOG5033GVB">
    <property type="taxonomic scope" value="Bacteria"/>
</dbReference>
<dbReference type="Gene3D" id="3.40.50.12080">
    <property type="match status" value="2"/>
</dbReference>
<evidence type="ECO:0000313" key="2">
    <source>
        <dbReference type="EMBL" id="ABC23144.1"/>
    </source>
</evidence>
<evidence type="ECO:0000259" key="1">
    <source>
        <dbReference type="Pfam" id="PF18588"/>
    </source>
</evidence>
<sequence>MTPFVFGSLAAEAPQVVLYGNCQILCMAPLLAAADDRYQYVCLMSYSAPHQPLRLPQPEDLRRCVLYLEQFDSKEDDLLPIRRALRALMPPSCPRLIFPSFIFRGFWPFETKDPRVTSEEGYLWGRYPYGDRLVQKMAGTGLSGGAAFKEYLHRSMVAMPDMAGKLAQEEQRILRRDQACDVAIGDYVLDVVRRRHFFWTSGHITPDGLGVLASRLYGAAQAFLGGEPRRGQGRLQAMAADLPPMGPLQVPIHPYVAEAAGLAFWHPEMRYRWYDNLWTFEEYITRYLAYDRSW</sequence>
<dbReference type="PATRIC" id="fig|269796.9.peg.2446"/>
<dbReference type="InterPro" id="IPR041307">
    <property type="entry name" value="WcbI"/>
</dbReference>
<feature type="domain" description="Polysaccharide biosynthesis enzyme WcbI" evidence="1">
    <location>
        <begin position="16"/>
        <end position="215"/>
    </location>
</feature>
<dbReference type="HOGENOM" id="CLU_946213_0_0_5"/>
<evidence type="ECO:0000313" key="3">
    <source>
        <dbReference type="Proteomes" id="UP000001929"/>
    </source>
</evidence>
<gene>
    <name evidence="2" type="ordered locus">Rru_A2344</name>
</gene>
<dbReference type="KEGG" id="rru:Rru_A2344"/>
<dbReference type="RefSeq" id="WP_011390097.1">
    <property type="nucleotide sequence ID" value="NC_007643.1"/>
</dbReference>
<keyword evidence="3" id="KW-1185">Reference proteome</keyword>
<protein>
    <recommendedName>
        <fullName evidence="1">Polysaccharide biosynthesis enzyme WcbI domain-containing protein</fullName>
    </recommendedName>
</protein>
<reference evidence="2 3" key="1">
    <citation type="journal article" date="2011" name="Stand. Genomic Sci.">
        <title>Complete genome sequence of Rhodospirillum rubrum type strain (S1).</title>
        <authorList>
            <person name="Munk A.C."/>
            <person name="Copeland A."/>
            <person name="Lucas S."/>
            <person name="Lapidus A."/>
            <person name="Del Rio T.G."/>
            <person name="Barry K."/>
            <person name="Detter J.C."/>
            <person name="Hammon N."/>
            <person name="Israni S."/>
            <person name="Pitluck S."/>
            <person name="Brettin T."/>
            <person name="Bruce D."/>
            <person name="Han C."/>
            <person name="Tapia R."/>
            <person name="Gilna P."/>
            <person name="Schmutz J."/>
            <person name="Larimer F."/>
            <person name="Land M."/>
            <person name="Kyrpides N.C."/>
            <person name="Mavromatis K."/>
            <person name="Richardson P."/>
            <person name="Rohde M."/>
            <person name="Goker M."/>
            <person name="Klenk H.P."/>
            <person name="Zhang Y."/>
            <person name="Roberts G.P."/>
            <person name="Reslewic S."/>
            <person name="Schwartz D.C."/>
        </authorList>
    </citation>
    <scope>NUCLEOTIDE SEQUENCE [LARGE SCALE GENOMIC DNA]</scope>
    <source>
        <strain evidence="3">ATCC 11170 / ATH 1.1.1 / DSM 467 / LMG 4362 / NCIMB 8255 / S1</strain>
    </source>
</reference>